<accession>A0A1I6M547</accession>
<dbReference type="Proteomes" id="UP000198824">
    <property type="component" value="Unassembled WGS sequence"/>
</dbReference>
<dbReference type="GO" id="GO:0030497">
    <property type="term" value="P:fatty acid elongation"/>
    <property type="evidence" value="ECO:0007669"/>
    <property type="project" value="TreeGrafter"/>
</dbReference>
<dbReference type="PRINTS" id="PR00080">
    <property type="entry name" value="SDRFAMILY"/>
</dbReference>
<evidence type="ECO:0000313" key="3">
    <source>
        <dbReference type="Proteomes" id="UP000198824"/>
    </source>
</evidence>
<dbReference type="GO" id="GO:0016616">
    <property type="term" value="F:oxidoreductase activity, acting on the CH-OH group of donors, NAD or NADP as acceptor"/>
    <property type="evidence" value="ECO:0007669"/>
    <property type="project" value="TreeGrafter"/>
</dbReference>
<organism evidence="2 3">
    <name type="scientific">Sphingomonas jatrophae</name>
    <dbReference type="NCBI Taxonomy" id="1166337"/>
    <lineage>
        <taxon>Bacteria</taxon>
        <taxon>Pseudomonadati</taxon>
        <taxon>Pseudomonadota</taxon>
        <taxon>Alphaproteobacteria</taxon>
        <taxon>Sphingomonadales</taxon>
        <taxon>Sphingomonadaceae</taxon>
        <taxon>Sphingomonas</taxon>
    </lineage>
</organism>
<name>A0A1I6M547_9SPHN</name>
<dbReference type="OrthoDB" id="9790146at2"/>
<dbReference type="InterPro" id="IPR002347">
    <property type="entry name" value="SDR_fam"/>
</dbReference>
<evidence type="ECO:0000313" key="2">
    <source>
        <dbReference type="EMBL" id="SFS10810.1"/>
    </source>
</evidence>
<dbReference type="InterPro" id="IPR036291">
    <property type="entry name" value="NAD(P)-bd_dom_sf"/>
</dbReference>
<evidence type="ECO:0000256" key="1">
    <source>
        <dbReference type="ARBA" id="ARBA00006484"/>
    </source>
</evidence>
<dbReference type="CDD" id="cd05233">
    <property type="entry name" value="SDR_c"/>
    <property type="match status" value="1"/>
</dbReference>
<sequence length="242" mass="24158">MMAAEALRLDGRLAVVTGAASGIGRCTAAHLKAAGARLLLIDRMTDALATAAAELGAASLPLDLTCWDIAPAFQAALGGEAPDILVNAAGLFPSCPTLDLTEQAWDRVVDVNLKGAVRMAQLAAAAMRGAGGGAIVNVGSIQGSRPSAGKIAYAASKAGLAAATQVMAREFTEFGIRVNAVAPGPMLTGATAEAIAVAGVEAPEGIGDTDEIARVIHFLASPAASYVNGAIWTVDGGAVLAR</sequence>
<dbReference type="RefSeq" id="WP_093316409.1">
    <property type="nucleotide sequence ID" value="NZ_FOZG01000003.1"/>
</dbReference>
<dbReference type="SUPFAM" id="SSF51735">
    <property type="entry name" value="NAD(P)-binding Rossmann-fold domains"/>
    <property type="match status" value="1"/>
</dbReference>
<proteinExistence type="inferred from homology"/>
<dbReference type="EMBL" id="FOZG01000003">
    <property type="protein sequence ID" value="SFS10810.1"/>
    <property type="molecule type" value="Genomic_DNA"/>
</dbReference>
<dbReference type="PRINTS" id="PR00081">
    <property type="entry name" value="GDHRDH"/>
</dbReference>
<dbReference type="AlphaFoldDB" id="A0A1I6M547"/>
<protein>
    <submittedName>
        <fullName evidence="2">Gluconate 5-dehydrogenase</fullName>
    </submittedName>
</protein>
<dbReference type="Pfam" id="PF13561">
    <property type="entry name" value="adh_short_C2"/>
    <property type="match status" value="1"/>
</dbReference>
<gene>
    <name evidence="2" type="ORF">SAMN05192580_3470</name>
</gene>
<dbReference type="STRING" id="1166337.SAMN05192580_3470"/>
<dbReference type="PANTHER" id="PTHR42760:SF40">
    <property type="entry name" value="3-OXOACYL-[ACYL-CARRIER-PROTEIN] REDUCTASE, CHLOROPLASTIC"/>
    <property type="match status" value="1"/>
</dbReference>
<reference evidence="2 3" key="1">
    <citation type="submission" date="2016-10" db="EMBL/GenBank/DDBJ databases">
        <authorList>
            <person name="de Groot N.N."/>
        </authorList>
    </citation>
    <scope>NUCLEOTIDE SEQUENCE [LARGE SCALE GENOMIC DNA]</scope>
    <source>
        <strain evidence="2 3">S5-249</strain>
    </source>
</reference>
<dbReference type="PANTHER" id="PTHR42760">
    <property type="entry name" value="SHORT-CHAIN DEHYDROGENASES/REDUCTASES FAMILY MEMBER"/>
    <property type="match status" value="1"/>
</dbReference>
<dbReference type="FunFam" id="3.40.50.720:FF:000084">
    <property type="entry name" value="Short-chain dehydrogenase reductase"/>
    <property type="match status" value="1"/>
</dbReference>
<dbReference type="Gene3D" id="3.40.50.720">
    <property type="entry name" value="NAD(P)-binding Rossmann-like Domain"/>
    <property type="match status" value="1"/>
</dbReference>
<keyword evidence="3" id="KW-1185">Reference proteome</keyword>
<comment type="similarity">
    <text evidence="1">Belongs to the short-chain dehydrogenases/reductases (SDR) family.</text>
</comment>